<keyword evidence="5" id="KW-1185">Reference proteome</keyword>
<accession>A0ABQ6I1W1</accession>
<dbReference type="GO" id="GO:0016740">
    <property type="term" value="F:transferase activity"/>
    <property type="evidence" value="ECO:0007669"/>
    <property type="project" value="UniProtKB-KW"/>
</dbReference>
<organism evidence="4 5">
    <name type="scientific">Luteimicrobium album</name>
    <dbReference type="NCBI Taxonomy" id="1054550"/>
    <lineage>
        <taxon>Bacteria</taxon>
        <taxon>Bacillati</taxon>
        <taxon>Actinomycetota</taxon>
        <taxon>Actinomycetes</taxon>
        <taxon>Micrococcales</taxon>
        <taxon>Luteimicrobium</taxon>
    </lineage>
</organism>
<evidence type="ECO:0000313" key="5">
    <source>
        <dbReference type="Proteomes" id="UP001157091"/>
    </source>
</evidence>
<evidence type="ECO:0000313" key="4">
    <source>
        <dbReference type="EMBL" id="GMA24612.1"/>
    </source>
</evidence>
<dbReference type="InterPro" id="IPR028098">
    <property type="entry name" value="Glyco_trans_4-like_N"/>
</dbReference>
<keyword evidence="1" id="KW-0328">Glycosyltransferase</keyword>
<dbReference type="Gene3D" id="3.40.50.2000">
    <property type="entry name" value="Glycogen Phosphorylase B"/>
    <property type="match status" value="2"/>
</dbReference>
<proteinExistence type="predicted"/>
<evidence type="ECO:0000256" key="1">
    <source>
        <dbReference type="ARBA" id="ARBA00022676"/>
    </source>
</evidence>
<dbReference type="Proteomes" id="UP001157091">
    <property type="component" value="Unassembled WGS sequence"/>
</dbReference>
<gene>
    <name evidence="4" type="ORF">GCM10025864_23710</name>
</gene>
<dbReference type="PANTHER" id="PTHR12526:SF636">
    <property type="entry name" value="BLL3647 PROTEIN"/>
    <property type="match status" value="1"/>
</dbReference>
<keyword evidence="2 4" id="KW-0808">Transferase</keyword>
<protein>
    <submittedName>
        <fullName evidence="4">Glycosyl transferase</fullName>
    </submittedName>
</protein>
<dbReference type="Pfam" id="PF13439">
    <property type="entry name" value="Glyco_transf_4"/>
    <property type="match status" value="1"/>
</dbReference>
<dbReference type="EMBL" id="BSUK01000001">
    <property type="protein sequence ID" value="GMA24612.1"/>
    <property type="molecule type" value="Genomic_DNA"/>
</dbReference>
<dbReference type="Pfam" id="PF13692">
    <property type="entry name" value="Glyco_trans_1_4"/>
    <property type="match status" value="1"/>
</dbReference>
<name>A0ABQ6I1W1_9MICO</name>
<reference evidence="5" key="1">
    <citation type="journal article" date="2019" name="Int. J. Syst. Evol. Microbiol.">
        <title>The Global Catalogue of Microorganisms (GCM) 10K type strain sequencing project: providing services to taxonomists for standard genome sequencing and annotation.</title>
        <authorList>
            <consortium name="The Broad Institute Genomics Platform"/>
            <consortium name="The Broad Institute Genome Sequencing Center for Infectious Disease"/>
            <person name="Wu L."/>
            <person name="Ma J."/>
        </authorList>
    </citation>
    <scope>NUCLEOTIDE SEQUENCE [LARGE SCALE GENOMIC DNA]</scope>
    <source>
        <strain evidence="5">NBRC 106348</strain>
    </source>
</reference>
<dbReference type="PANTHER" id="PTHR12526">
    <property type="entry name" value="GLYCOSYLTRANSFERASE"/>
    <property type="match status" value="1"/>
</dbReference>
<feature type="domain" description="Glycosyltransferase subfamily 4-like N-terminal" evidence="3">
    <location>
        <begin position="44"/>
        <end position="162"/>
    </location>
</feature>
<dbReference type="SUPFAM" id="SSF53756">
    <property type="entry name" value="UDP-Glycosyltransferase/glycogen phosphorylase"/>
    <property type="match status" value="1"/>
</dbReference>
<evidence type="ECO:0000259" key="3">
    <source>
        <dbReference type="Pfam" id="PF13439"/>
    </source>
</evidence>
<sequence>MVTGLHAGGTQSHRVLAIHREVQRESLRQRMVDDPRYQALRRAGVPVSSLGRGWDDPANRPFDTAELARAARLAATSDVILTLKEQPLRLVATDAFGDAPVVACLHRSDPEHSGRGLADLLEAASSGRLAAAVCCAYATRDAYAAAGVPEHLLTVVPNGVDLLRFRPAGRGRRATLRVRTGIPVDASVVVLAARYDTMKDVPLFLAAARVHLAADDGAHVVACGAGMSLANPGLADDVARAFGDRPDLLDRLHLLGVRHDVPSVLAIADVVALTSSFGEAAPLCLIEGAMCGAVPVATDVGDSARIVEGIGLVVARDPEAVAAGWAEGSPGATS</sequence>
<evidence type="ECO:0000256" key="2">
    <source>
        <dbReference type="ARBA" id="ARBA00022679"/>
    </source>
</evidence>
<comment type="caution">
    <text evidence="4">The sequence shown here is derived from an EMBL/GenBank/DDBJ whole genome shotgun (WGS) entry which is preliminary data.</text>
</comment>